<accession>A0ABQ4WD48</accession>
<keyword evidence="2" id="KW-1185">Reference proteome</keyword>
<reference evidence="1" key="2">
    <citation type="submission" date="2022-01" db="EMBL/GenBank/DDBJ databases">
        <authorList>
            <person name="Yamashiro T."/>
            <person name="Shiraishi A."/>
            <person name="Satake H."/>
            <person name="Nakayama K."/>
        </authorList>
    </citation>
    <scope>NUCLEOTIDE SEQUENCE</scope>
</reference>
<proteinExistence type="predicted"/>
<evidence type="ECO:0000313" key="2">
    <source>
        <dbReference type="Proteomes" id="UP001151760"/>
    </source>
</evidence>
<organism evidence="1 2">
    <name type="scientific">Tanacetum coccineum</name>
    <dbReference type="NCBI Taxonomy" id="301880"/>
    <lineage>
        <taxon>Eukaryota</taxon>
        <taxon>Viridiplantae</taxon>
        <taxon>Streptophyta</taxon>
        <taxon>Embryophyta</taxon>
        <taxon>Tracheophyta</taxon>
        <taxon>Spermatophyta</taxon>
        <taxon>Magnoliopsida</taxon>
        <taxon>eudicotyledons</taxon>
        <taxon>Gunneridae</taxon>
        <taxon>Pentapetalae</taxon>
        <taxon>asterids</taxon>
        <taxon>campanulids</taxon>
        <taxon>Asterales</taxon>
        <taxon>Asteraceae</taxon>
        <taxon>Asteroideae</taxon>
        <taxon>Anthemideae</taxon>
        <taxon>Anthemidinae</taxon>
        <taxon>Tanacetum</taxon>
    </lineage>
</organism>
<reference evidence="1" key="1">
    <citation type="journal article" date="2022" name="Int. J. Mol. Sci.">
        <title>Draft Genome of Tanacetum Coccineum: Genomic Comparison of Closely Related Tanacetum-Family Plants.</title>
        <authorList>
            <person name="Yamashiro T."/>
            <person name="Shiraishi A."/>
            <person name="Nakayama K."/>
            <person name="Satake H."/>
        </authorList>
    </citation>
    <scope>NUCLEOTIDE SEQUENCE</scope>
</reference>
<name>A0ABQ4WD48_9ASTR</name>
<comment type="caution">
    <text evidence="1">The sequence shown here is derived from an EMBL/GenBank/DDBJ whole genome shotgun (WGS) entry which is preliminary data.</text>
</comment>
<protein>
    <submittedName>
        <fullName evidence="1">Uncharacterized protein</fullName>
    </submittedName>
</protein>
<evidence type="ECO:0000313" key="1">
    <source>
        <dbReference type="EMBL" id="GJS50767.1"/>
    </source>
</evidence>
<sequence>MKQKESEATEPWMITPILFTSIRTRLRRSGEPLIIESQRLMDYLGKGVYVVRWGSSVEVMFEHCFENLPEKVKAGLRETRTDLVGFAGEVSKPLGKIELEFPTPKGIATLIARTITIAECRKREEKQMVKEETPQEEGGMDVTEQIIVNPAFPTLCVTLEETLQGLVRSTENSSEKAT</sequence>
<dbReference type="EMBL" id="BQNB010008539">
    <property type="protein sequence ID" value="GJS50767.1"/>
    <property type="molecule type" value="Genomic_DNA"/>
</dbReference>
<dbReference type="Proteomes" id="UP001151760">
    <property type="component" value="Unassembled WGS sequence"/>
</dbReference>
<gene>
    <name evidence="1" type="ORF">Tco_0624129</name>
</gene>